<protein>
    <submittedName>
        <fullName evidence="1">Uncharacterized protein</fullName>
    </submittedName>
</protein>
<organism evidence="1 2">
    <name type="scientific">Arenicella chitinivorans</name>
    <dbReference type="NCBI Taxonomy" id="1329800"/>
    <lineage>
        <taxon>Bacteria</taxon>
        <taxon>Pseudomonadati</taxon>
        <taxon>Pseudomonadota</taxon>
        <taxon>Gammaproteobacteria</taxon>
        <taxon>Arenicellales</taxon>
        <taxon>Arenicellaceae</taxon>
        <taxon>Arenicella</taxon>
    </lineage>
</organism>
<evidence type="ECO:0000313" key="2">
    <source>
        <dbReference type="Proteomes" id="UP000614811"/>
    </source>
</evidence>
<keyword evidence="2" id="KW-1185">Reference proteome</keyword>
<reference evidence="1" key="2">
    <citation type="submission" date="2020-09" db="EMBL/GenBank/DDBJ databases">
        <authorList>
            <person name="Sun Q."/>
            <person name="Kim S."/>
        </authorList>
    </citation>
    <scope>NUCLEOTIDE SEQUENCE</scope>
    <source>
        <strain evidence="1">KCTC 12711</strain>
    </source>
</reference>
<dbReference type="AlphaFoldDB" id="A0A918RIM5"/>
<gene>
    <name evidence="1" type="ORF">GCM10008090_04820</name>
</gene>
<dbReference type="EMBL" id="BMXA01000001">
    <property type="protein sequence ID" value="GGZ99275.1"/>
    <property type="molecule type" value="Genomic_DNA"/>
</dbReference>
<proteinExistence type="predicted"/>
<dbReference type="Proteomes" id="UP000614811">
    <property type="component" value="Unassembled WGS sequence"/>
</dbReference>
<name>A0A918RIM5_9GAMM</name>
<accession>A0A918RIM5</accession>
<evidence type="ECO:0000313" key="1">
    <source>
        <dbReference type="EMBL" id="GGZ99275.1"/>
    </source>
</evidence>
<reference evidence="1" key="1">
    <citation type="journal article" date="2014" name="Int. J. Syst. Evol. Microbiol.">
        <title>Complete genome sequence of Corynebacterium casei LMG S-19264T (=DSM 44701T), isolated from a smear-ripened cheese.</title>
        <authorList>
            <consortium name="US DOE Joint Genome Institute (JGI-PGF)"/>
            <person name="Walter F."/>
            <person name="Albersmeier A."/>
            <person name="Kalinowski J."/>
            <person name="Ruckert C."/>
        </authorList>
    </citation>
    <scope>NUCLEOTIDE SEQUENCE</scope>
    <source>
        <strain evidence="1">KCTC 12711</strain>
    </source>
</reference>
<sequence>MQLPPLKTPSLLAILIATGTHSLTHAQIQAFELKDVRLGMKKQEVIDLHELCEHEAQESVTIIDCSDSPSRVLKIALDEPSDSVYEVFFSKYFDFNPSWTELKSQIEARYQEATMESGGDFEEGGFSGFKYSMCYGACEKIEDPGFDDKVSGAPSGKSLTVYYSSVSTYNEGYLSFKLVDETLKRNALKRNKALKQIKKAEKNKTKSTID</sequence>
<comment type="caution">
    <text evidence="1">The sequence shown here is derived from an EMBL/GenBank/DDBJ whole genome shotgun (WGS) entry which is preliminary data.</text>
</comment>